<dbReference type="GO" id="GO:0005975">
    <property type="term" value="P:carbohydrate metabolic process"/>
    <property type="evidence" value="ECO:0007669"/>
    <property type="project" value="InterPro"/>
</dbReference>
<dbReference type="KEGG" id="nhl:Nhal_3221"/>
<name>D5C024_NITHN</name>
<reference evidence="2" key="1">
    <citation type="submission" date="2010-04" db="EMBL/GenBank/DDBJ databases">
        <title>Complete genome sequence of Nitrosococcus halophilus Nc4, a salt-adapted, aerobic obligate ammonia-oxidizing sulfur purple bacterium.</title>
        <authorList>
            <consortium name="US DOE Joint Genome Institute"/>
            <person name="Campbell M.A."/>
            <person name="Malfatti S.A."/>
            <person name="Chain P.S.G."/>
            <person name="Heidelberg J.F."/>
            <person name="Ward B.B."/>
            <person name="Klotz M.G."/>
        </authorList>
    </citation>
    <scope>NUCLEOTIDE SEQUENCE [LARGE SCALE GENOMIC DNA]</scope>
    <source>
        <strain evidence="2">Nc4</strain>
    </source>
</reference>
<dbReference type="InterPro" id="IPR011330">
    <property type="entry name" value="Glyco_hydro/deAcase_b/a-brl"/>
</dbReference>
<dbReference type="Gene3D" id="3.20.20.370">
    <property type="entry name" value="Glycoside hydrolase/deacetylase"/>
    <property type="match status" value="1"/>
</dbReference>
<dbReference type="eggNOG" id="COG0726">
    <property type="taxonomic scope" value="Bacteria"/>
</dbReference>
<dbReference type="EMBL" id="CP001798">
    <property type="protein sequence ID" value="ADE16271.1"/>
    <property type="molecule type" value="Genomic_DNA"/>
</dbReference>
<dbReference type="RefSeq" id="WP_013034120.1">
    <property type="nucleotide sequence ID" value="NC_013960.1"/>
</dbReference>
<accession>D5C024</accession>
<dbReference type="SUPFAM" id="SSF88713">
    <property type="entry name" value="Glycoside hydrolase/deacetylase"/>
    <property type="match status" value="1"/>
</dbReference>
<dbReference type="Proteomes" id="UP000001844">
    <property type="component" value="Chromosome"/>
</dbReference>
<gene>
    <name evidence="1" type="ordered locus">Nhal_3221</name>
</gene>
<proteinExistence type="predicted"/>
<dbReference type="HOGENOM" id="CLU_073847_0_0_6"/>
<organism evidence="1 2">
    <name type="scientific">Nitrosococcus halophilus (strain Nc4)</name>
    <dbReference type="NCBI Taxonomy" id="472759"/>
    <lineage>
        <taxon>Bacteria</taxon>
        <taxon>Pseudomonadati</taxon>
        <taxon>Pseudomonadota</taxon>
        <taxon>Gammaproteobacteria</taxon>
        <taxon>Chromatiales</taxon>
        <taxon>Chromatiaceae</taxon>
        <taxon>Nitrosococcus</taxon>
    </lineage>
</organism>
<sequence length="319" mass="36106">MPLNVFFTVDVEIWPEGWDRLDERFPGAFRRYIYGPTGRGDYGLPMTLQILNDHGLRGAFFIEALFALRFGIQPLTEIVGLIQGAGHEVHLHLHPEWVDKLEQPLFPKRRGHLMRSFSLDEQSRLIQWGLSHLRAAGAPQVKAFRAGGYGFNAETLQALAANGVAMDTSYNPCVRGETSGIEKGGKLWQAVQVEGVYEYPVSAFEDWPGHFRPAQLAAASYGELTKALVAAEQSGWESFVMVSHGFELLDRTRTRPDPIVVQRFRRLCRFLERHRDLYPTQGFLELAPRIFPGEPQPIQSNVAYTVFRVLEQASRRVLA</sequence>
<evidence type="ECO:0000313" key="2">
    <source>
        <dbReference type="Proteomes" id="UP000001844"/>
    </source>
</evidence>
<protein>
    <submittedName>
        <fullName evidence="1">Polysaccharide deacetylase</fullName>
    </submittedName>
</protein>
<dbReference type="OrthoDB" id="8597776at2"/>
<dbReference type="STRING" id="472759.Nhal_3221"/>
<evidence type="ECO:0000313" key="1">
    <source>
        <dbReference type="EMBL" id="ADE16271.1"/>
    </source>
</evidence>
<keyword evidence="2" id="KW-1185">Reference proteome</keyword>
<dbReference type="CDD" id="cd10933">
    <property type="entry name" value="CE4_u9"/>
    <property type="match status" value="1"/>
</dbReference>
<dbReference type="AlphaFoldDB" id="D5C024"/>